<name>A0A158QU20_MESCO</name>
<organism evidence="22 23">
    <name type="scientific">Mesocestoides corti</name>
    <name type="common">Flatworm</name>
    <dbReference type="NCBI Taxonomy" id="53468"/>
    <lineage>
        <taxon>Eukaryota</taxon>
        <taxon>Metazoa</taxon>
        <taxon>Spiralia</taxon>
        <taxon>Lophotrochozoa</taxon>
        <taxon>Platyhelminthes</taxon>
        <taxon>Cestoda</taxon>
        <taxon>Eucestoda</taxon>
        <taxon>Cyclophyllidea</taxon>
        <taxon>Mesocestoididae</taxon>
        <taxon>Mesocestoides</taxon>
    </lineage>
</organism>
<keyword evidence="14" id="KW-1015">Disulfide bond</keyword>
<keyword evidence="4 18" id="KW-0109">Calcium transport</keyword>
<dbReference type="PANTHER" id="PTHR45628">
    <property type="entry name" value="VOLTAGE-DEPENDENT CALCIUM CHANNEL TYPE A SUBUNIT ALPHA-1"/>
    <property type="match status" value="1"/>
</dbReference>
<feature type="region of interest" description="Disordered" evidence="19">
    <location>
        <begin position="2066"/>
        <end position="2132"/>
    </location>
</feature>
<keyword evidence="7 17" id="KW-0479">Metal-binding</keyword>
<feature type="transmembrane region" description="Helical" evidence="20">
    <location>
        <begin position="724"/>
        <end position="742"/>
    </location>
</feature>
<dbReference type="PRINTS" id="PR00167">
    <property type="entry name" value="CACHANNEL"/>
</dbReference>
<evidence type="ECO:0000256" key="18">
    <source>
        <dbReference type="RuleBase" id="RU003808"/>
    </source>
</evidence>
<evidence type="ECO:0000313" key="23">
    <source>
        <dbReference type="Proteomes" id="UP000267029"/>
    </source>
</evidence>
<keyword evidence="2" id="KW-0813">Transport</keyword>
<dbReference type="PANTHER" id="PTHR45628:SF1">
    <property type="entry name" value="VOLTAGE-DEPENDENT CALCIUM CHANNEL TYPE D SUBUNIT ALPHA-1"/>
    <property type="match status" value="1"/>
</dbReference>
<keyword evidence="3" id="KW-0597">Phosphoprotein</keyword>
<dbReference type="Gene3D" id="1.10.287.70">
    <property type="match status" value="6"/>
</dbReference>
<keyword evidence="16" id="KW-0407">Ion channel</keyword>
<keyword evidence="12" id="KW-0406">Ion transport</keyword>
<feature type="transmembrane region" description="Helical" evidence="20">
    <location>
        <begin position="1273"/>
        <end position="1297"/>
    </location>
</feature>
<evidence type="ECO:0000256" key="4">
    <source>
        <dbReference type="ARBA" id="ARBA00022568"/>
    </source>
</evidence>
<dbReference type="Proteomes" id="UP000267029">
    <property type="component" value="Unassembled WGS sequence"/>
</dbReference>
<feature type="region of interest" description="Disordered" evidence="19">
    <location>
        <begin position="914"/>
        <end position="934"/>
    </location>
</feature>
<dbReference type="InterPro" id="IPR014873">
    <property type="entry name" value="VDCC_a1su_IQ"/>
</dbReference>
<comment type="similarity">
    <text evidence="18">Belongs to the calcium channel alpha-1 subunit (TC 1.A.1.11) family.</text>
</comment>
<dbReference type="GO" id="GO:0005891">
    <property type="term" value="C:voltage-gated calcium channel complex"/>
    <property type="evidence" value="ECO:0007669"/>
    <property type="project" value="InterPro"/>
</dbReference>
<dbReference type="SUPFAM" id="SSF81324">
    <property type="entry name" value="Voltage-gated potassium channels"/>
    <property type="match status" value="4"/>
</dbReference>
<evidence type="ECO:0000259" key="21">
    <source>
        <dbReference type="SMART" id="SM01062"/>
    </source>
</evidence>
<keyword evidence="8" id="KW-0677">Repeat</keyword>
<dbReference type="GO" id="GO:0098703">
    <property type="term" value="P:calcium ion import across plasma membrane"/>
    <property type="evidence" value="ECO:0007669"/>
    <property type="project" value="TreeGrafter"/>
</dbReference>
<evidence type="ECO:0000256" key="20">
    <source>
        <dbReference type="SAM" id="Phobius"/>
    </source>
</evidence>
<keyword evidence="23" id="KW-1185">Reference proteome</keyword>
<evidence type="ECO:0000256" key="8">
    <source>
        <dbReference type="ARBA" id="ARBA00022737"/>
    </source>
</evidence>
<dbReference type="Gene3D" id="1.20.120.350">
    <property type="entry name" value="Voltage-gated potassium channels. Chain C"/>
    <property type="match status" value="4"/>
</dbReference>
<feature type="transmembrane region" description="Helical" evidence="20">
    <location>
        <begin position="617"/>
        <end position="642"/>
    </location>
</feature>
<gene>
    <name evidence="22" type="ORF">MCOS_LOCUS5623</name>
</gene>
<evidence type="ECO:0000256" key="19">
    <source>
        <dbReference type="SAM" id="MobiDB-lite"/>
    </source>
</evidence>
<evidence type="ECO:0000256" key="7">
    <source>
        <dbReference type="ARBA" id="ARBA00022723"/>
    </source>
</evidence>
<dbReference type="STRING" id="53468.A0A158QU20"/>
<dbReference type="Gene3D" id="6.10.250.2500">
    <property type="match status" value="1"/>
</dbReference>
<feature type="transmembrane region" description="Helical" evidence="20">
    <location>
        <begin position="1671"/>
        <end position="1692"/>
    </location>
</feature>
<evidence type="ECO:0000256" key="6">
    <source>
        <dbReference type="ARBA" id="ARBA00022692"/>
    </source>
</evidence>
<protein>
    <recommendedName>
        <fullName evidence="21">Voltage-dependent calcium channel alpha-1 subunit IQ domain-containing protein</fullName>
    </recommendedName>
</protein>
<feature type="transmembrane region" description="Helical" evidence="20">
    <location>
        <begin position="1164"/>
        <end position="1185"/>
    </location>
</feature>
<feature type="transmembrane region" description="Helical" evidence="20">
    <location>
        <begin position="1034"/>
        <end position="1051"/>
    </location>
</feature>
<evidence type="ECO:0000256" key="14">
    <source>
        <dbReference type="ARBA" id="ARBA00023157"/>
    </source>
</evidence>
<dbReference type="FunFam" id="1.20.120.350:FF:000001">
    <property type="entry name" value="Voltage-dependent L-type calcium channel subunit alpha"/>
    <property type="match status" value="1"/>
</dbReference>
<feature type="transmembrane region" description="Helical" evidence="20">
    <location>
        <begin position="662"/>
        <end position="681"/>
    </location>
</feature>
<dbReference type="InterPro" id="IPR027359">
    <property type="entry name" value="Volt_channel_dom_sf"/>
</dbReference>
<evidence type="ECO:0000313" key="22">
    <source>
        <dbReference type="EMBL" id="VDD79620.1"/>
    </source>
</evidence>
<evidence type="ECO:0000256" key="5">
    <source>
        <dbReference type="ARBA" id="ARBA00022673"/>
    </source>
</evidence>
<evidence type="ECO:0000256" key="9">
    <source>
        <dbReference type="ARBA" id="ARBA00022837"/>
    </source>
</evidence>
<evidence type="ECO:0000256" key="3">
    <source>
        <dbReference type="ARBA" id="ARBA00022553"/>
    </source>
</evidence>
<evidence type="ECO:0000256" key="13">
    <source>
        <dbReference type="ARBA" id="ARBA00023136"/>
    </source>
</evidence>
<feature type="transmembrane region" description="Helical" evidence="20">
    <location>
        <begin position="418"/>
        <end position="436"/>
    </location>
</feature>
<keyword evidence="15" id="KW-0325">Glycoprotein</keyword>
<dbReference type="GO" id="GO:0046872">
    <property type="term" value="F:metal ion binding"/>
    <property type="evidence" value="ECO:0007669"/>
    <property type="project" value="UniProtKB-KW"/>
</dbReference>
<evidence type="ECO:0000256" key="16">
    <source>
        <dbReference type="ARBA" id="ARBA00023303"/>
    </source>
</evidence>
<dbReference type="InterPro" id="IPR050599">
    <property type="entry name" value="VDCC_alpha-1_subunit"/>
</dbReference>
<keyword evidence="10 18" id="KW-0851">Voltage-gated channel</keyword>
<evidence type="ECO:0000256" key="10">
    <source>
        <dbReference type="ARBA" id="ARBA00022882"/>
    </source>
</evidence>
<dbReference type="FunFam" id="1.20.120.350:FF:000006">
    <property type="entry name" value="Voltage-dependent L-type calcium channel subunit alpha"/>
    <property type="match status" value="1"/>
</dbReference>
<feature type="binding site" evidence="17">
    <location>
        <position position="807"/>
    </location>
    <ligand>
        <name>Ca(2+)</name>
        <dbReference type="ChEBI" id="CHEBI:29108"/>
    </ligand>
</feature>
<accession>A0A158QU20</accession>
<proteinExistence type="inferred from homology"/>
<feature type="transmembrane region" description="Helical" evidence="20">
    <location>
        <begin position="1348"/>
        <end position="1368"/>
    </location>
</feature>
<dbReference type="FunFam" id="1.10.287.70:FF:000107">
    <property type="entry name" value="Voltage-dependent L-type calcium channel subunit alpha"/>
    <property type="match status" value="1"/>
</dbReference>
<feature type="compositionally biased region" description="Basic and acidic residues" evidence="19">
    <location>
        <begin position="919"/>
        <end position="928"/>
    </location>
</feature>
<feature type="transmembrane region" description="Helical" evidence="20">
    <location>
        <begin position="1097"/>
        <end position="1116"/>
    </location>
</feature>
<evidence type="ECO:0000256" key="15">
    <source>
        <dbReference type="ARBA" id="ARBA00023180"/>
    </source>
</evidence>
<feature type="compositionally biased region" description="Basic and acidic residues" evidence="19">
    <location>
        <begin position="2109"/>
        <end position="2130"/>
    </location>
</feature>
<comment type="subcellular location">
    <subcellularLocation>
        <location evidence="1 18">Membrane</location>
        <topology evidence="1 18">Multi-pass membrane protein</topology>
    </subcellularLocation>
</comment>
<feature type="transmembrane region" description="Helical" evidence="20">
    <location>
        <begin position="1003"/>
        <end position="1022"/>
    </location>
</feature>
<dbReference type="GO" id="GO:0008331">
    <property type="term" value="F:high voltage-gated calcium channel activity"/>
    <property type="evidence" value="ECO:0007669"/>
    <property type="project" value="TreeGrafter"/>
</dbReference>
<evidence type="ECO:0000256" key="2">
    <source>
        <dbReference type="ARBA" id="ARBA00022448"/>
    </source>
</evidence>
<dbReference type="OrthoDB" id="431720at2759"/>
<keyword evidence="5 18" id="KW-0107">Calcium channel</keyword>
<feature type="region of interest" description="Disordered" evidence="19">
    <location>
        <begin position="1934"/>
        <end position="1974"/>
    </location>
</feature>
<dbReference type="InterPro" id="IPR005821">
    <property type="entry name" value="Ion_trans_dom"/>
</dbReference>
<evidence type="ECO:0000256" key="11">
    <source>
        <dbReference type="ARBA" id="ARBA00022989"/>
    </source>
</evidence>
<dbReference type="FunFam" id="1.20.120.350:FF:000095">
    <property type="entry name" value="Voltage-gated Ca2+ channel, alpha subunit"/>
    <property type="match status" value="1"/>
</dbReference>
<feature type="transmembrane region" description="Helical" evidence="20">
    <location>
        <begin position="961"/>
        <end position="983"/>
    </location>
</feature>
<keyword evidence="6 20" id="KW-0812">Transmembrane</keyword>
<feature type="domain" description="Voltage-dependent calcium channel alpha-1 subunit IQ" evidence="21">
    <location>
        <begin position="1841"/>
        <end position="1875"/>
    </location>
</feature>
<evidence type="ECO:0000256" key="1">
    <source>
        <dbReference type="ARBA" id="ARBA00004141"/>
    </source>
</evidence>
<feature type="binding site" evidence="17">
    <location>
        <position position="1178"/>
    </location>
    <ligand>
        <name>Ca(2+)</name>
        <dbReference type="ChEBI" id="CHEBI:29108"/>
    </ligand>
</feature>
<dbReference type="Gene3D" id="6.10.250.2180">
    <property type="match status" value="1"/>
</dbReference>
<dbReference type="FunFam" id="1.10.287.70:FF:000117">
    <property type="entry name" value="Voltage-gated Ca2+ channel, alpha subunit"/>
    <property type="match status" value="1"/>
</dbReference>
<evidence type="ECO:0000256" key="12">
    <source>
        <dbReference type="ARBA" id="ARBA00023065"/>
    </source>
</evidence>
<dbReference type="Pfam" id="PF00520">
    <property type="entry name" value="Ion_trans"/>
    <property type="match status" value="5"/>
</dbReference>
<feature type="transmembrane region" description="Helical" evidence="20">
    <location>
        <begin position="1440"/>
        <end position="1458"/>
    </location>
</feature>
<dbReference type="FunFam" id="1.20.120.350:FF:000040">
    <property type="entry name" value="Voltage-dependent L-type calcium channel subunit alpha"/>
    <property type="match status" value="1"/>
</dbReference>
<sequence>MNIPGGNPWGPKPNGNPFLSGTRPVIADLAIAALKEREQKRRRRICPQFNPNRSLFLLSKRNPIRRYCLMIVDAKPFEFFILATILANCIALAINHPYPMGDYNATNVALEKTELAFLIIFTIEAVLKIIAYGFVLHPDAYLRNFWNVLDFSIVVIGLGSKCLENTKLDVKSLRAFRVLRPLRLVSGLPSLQVVLNSIVTAMVPLFHIFLLVIFLITVYAIIGLELFQSKLHATCYLVQDNTTCKSPTSRHRCHATGGRRHSFLATPMTETSVGQAGNQHRGNYRRRQMGFRLNPFTSRSWSELLRVGFVLVLRTPEAWSEERNRALQKSDDDQQLFPNPSKLSPLLPPPHPPREPAKSYSGDSYSQTVLDIMMDNPRPCSNSSYSMAFNCTEIGPNYVCRDLPPELGERYPGPEDGLVNFDNFLYAMLTICAAVGHWWPWIYFVSLILLGSFFVMNLVLGVLSGEFTKEKDKTDRKELFRKERQQKREQQDYENYKEWIEIAVFEQSIALTPLLTGIISTSINRDKTGASPVSKIYATKFNLAHPSEPIIILAADIFNEDLSDTDAEAKSNKELEAGLMDGEIVDEQEATNEPTARNQCCEGMRRLKKFRKRLRRVIAAFVKSRQFFALILTFVLLNTIVLVTEHHNQPVWLNQFQNFANVLFVSLFTLEMIIKMCAYGLQDYFATLFNRFDFLVVIASILEIILTHLGLIDPMGLSVLRCARLLRIFKITHYWAGLRGLVNRLLKSIKSVAGLLLLLFLFILICSLLGMQWFGGTFNFPNTDKPRSHFDGIVQSMITVFQMLTGEDWNAVMYNGMRAYKSDGPWFAIVVIYFVVVFVVGNYILLNVFLAIAVDNLSAEDDEDEESGGDDENDTLDRHGTSGSSKKAVDASANTKGPLDAYMEMNYEEMFAEEEEQDDGHMASKSELNETNTANPQTIPPYSAFFIFDPTNKFRIFCHNIVSSPIFNNLVLGCILISSALLCAEDPLNTYSLTNRILNYFDYFFTSVFTIEITLKMIAYGFILHEGAFLRGMFNLLDLIVVFVALISFVLENEAISAVKILRVLRVLRPLRAINRAKGLKNVVQCVVTALKSIGNIMLVTILIEFVFAVIGVQLFKGKYVSCNDPSKLTEQDCKGFFIEYEHGRPANVVERVWTHSELNFDNVANAMLTLFVVLTFEGWPPILYAGIDSNEEDMGPLHDHRKYIALYFISYLIVASFFMVNIFVGFVIVTFQREGEREYKNCELNKNQRKCIEYALKARPRRRYIPKGHLQYKIWSMVVSRKLEILIFTFIFLNTVTLACKHDKMDPTFSSVLDNFNYFFTAVFTVEFILKLSAFSFRHYFGDPWNVIDFIIVLGSYIDIIVSKALISRCCGSSSSGGGGGGGGILAVTAAEQTASSETTLKFNINFFRLFRVMRLVKLLSKEESIRKLLWTFIKSFQALPYVALLIAMLFFIYAVIGMQLFGKISLYQPGLEPGEDGVIHRSNNFRSFFFALLVLFRSATGESWQEIMLACTPGKEQRFFGARIAEQPLFKQNGVGQFSGTRNLIIGAAKLAHKTAPHGSCSSVREPLHLQRQIQTDFRVPGSPVCVVSVFVMRNGVRDRINELLIAPSLLKLAFLPHSTICSSLEKTYRVGSRRTHAVTASIVGRKCAVDSEDGSEGMNCGSNLAYPYFITFYLFCSFVIINLFLAVIMDNFDYLTRDWSILGPHHLDEFVTRWAEYDPEANKHVTPESSISLHEKVHFWDEKRNRHNKFNSETPRINRGFEQKLVQMNMPLQSDGTVFFNATLFALVRRNLRIKVPEDDEKEKSLDQLNEELRGVIKKIWKRTSPKLLDQILPPKELDVVTVGKFYATFLIQNWFREWQKRKMIQKDTRYIPQILAGDRAMPHQPTIVGFPRRCSSDLTGDDIQRRKGEKLDVIPGGGILGRTLTDWTRKRGKKHVSSGHRDITEDPEVKKRQAQAGGGANGATQQPGDGQLPVIQVHAPHPSPCFHIADTLMLPSEKRSCRAAFNFTVHANTPLVTFTVPCSRRYDNFSLKNCHFQLGTRLSASTDLCRCEIKAITSNRSRDAGGLYHDGSNPGVKRSIQPSGGEEKSGGGLMGLIRRGSSYLRRKDAEEQQQRQEEERKEDLEMARTMFAAARRESYYAHRAD</sequence>
<dbReference type="InterPro" id="IPR002077">
    <property type="entry name" value="VDCCAlpha1"/>
</dbReference>
<feature type="transmembrane region" description="Helical" evidence="20">
    <location>
        <begin position="205"/>
        <end position="227"/>
    </location>
</feature>
<keyword evidence="9 17" id="KW-0106">Calcium</keyword>
<feature type="compositionally biased region" description="Basic and acidic residues" evidence="19">
    <location>
        <begin position="1943"/>
        <end position="1955"/>
    </location>
</feature>
<feature type="transmembrane region" description="Helical" evidence="20">
    <location>
        <begin position="1205"/>
        <end position="1232"/>
    </location>
</feature>
<feature type="transmembrane region" description="Helical" evidence="20">
    <location>
        <begin position="826"/>
        <end position="850"/>
    </location>
</feature>
<keyword evidence="11 20" id="KW-1133">Transmembrane helix</keyword>
<feature type="transmembrane region" description="Helical" evidence="20">
    <location>
        <begin position="77"/>
        <end position="94"/>
    </location>
</feature>
<feature type="transmembrane region" description="Helical" evidence="20">
    <location>
        <begin position="754"/>
        <end position="774"/>
    </location>
</feature>
<dbReference type="SMART" id="SM01062">
    <property type="entry name" value="Ca_chan_IQ"/>
    <property type="match status" value="1"/>
</dbReference>
<reference evidence="22 23" key="1">
    <citation type="submission" date="2018-10" db="EMBL/GenBank/DDBJ databases">
        <authorList>
            <consortium name="Pathogen Informatics"/>
        </authorList>
    </citation>
    <scope>NUCLEOTIDE SEQUENCE [LARGE SCALE GENOMIC DNA]</scope>
</reference>
<feature type="compositionally biased region" description="Basic and acidic residues" evidence="19">
    <location>
        <begin position="323"/>
        <end position="332"/>
    </location>
</feature>
<feature type="region of interest" description="Disordered" evidence="19">
    <location>
        <begin position="861"/>
        <end position="893"/>
    </location>
</feature>
<feature type="compositionally biased region" description="Low complexity" evidence="19">
    <location>
        <begin position="336"/>
        <end position="345"/>
    </location>
</feature>
<feature type="transmembrane region" description="Helical" evidence="20">
    <location>
        <begin position="115"/>
        <end position="135"/>
    </location>
</feature>
<feature type="transmembrane region" description="Helical" evidence="20">
    <location>
        <begin position="693"/>
        <end position="712"/>
    </location>
</feature>
<dbReference type="Pfam" id="PF08763">
    <property type="entry name" value="Ca_chan_IQ"/>
    <property type="match status" value="1"/>
</dbReference>
<feature type="transmembrane region" description="Helical" evidence="20">
    <location>
        <begin position="442"/>
        <end position="463"/>
    </location>
</feature>
<feature type="region of interest" description="Disordered" evidence="19">
    <location>
        <begin position="323"/>
        <end position="363"/>
    </location>
</feature>
<feature type="compositionally biased region" description="Acidic residues" evidence="19">
    <location>
        <begin position="861"/>
        <end position="874"/>
    </location>
</feature>
<feature type="transmembrane region" description="Helical" evidence="20">
    <location>
        <begin position="1317"/>
        <end position="1336"/>
    </location>
</feature>
<evidence type="ECO:0000256" key="17">
    <source>
        <dbReference type="PIRSR" id="PIRSR602077-1"/>
    </source>
</evidence>
<dbReference type="EMBL" id="UXSR01005204">
    <property type="protein sequence ID" value="VDD79620.1"/>
    <property type="molecule type" value="Genomic_DNA"/>
</dbReference>
<keyword evidence="13 20" id="KW-0472">Membrane</keyword>